<sequence length="100" mass="10856">MRYITRMGTLALSAAFLSIAAQSAASADVNPHAEKAMNRAAQFVPNEENEERDFTRQQNTRRSFTNFTALVGNAVIRPGNTGATSAYNAIPIQAAPFLPR</sequence>
<evidence type="ECO:0000256" key="1">
    <source>
        <dbReference type="SAM" id="SignalP"/>
    </source>
</evidence>
<dbReference type="AlphaFoldDB" id="A0A8J3UDM6"/>
<protein>
    <submittedName>
        <fullName evidence="2">Uncharacterized protein</fullName>
    </submittedName>
</protein>
<keyword evidence="3" id="KW-1185">Reference proteome</keyword>
<proteinExistence type="predicted"/>
<feature type="chain" id="PRO_5035243533" evidence="1">
    <location>
        <begin position="28"/>
        <end position="100"/>
    </location>
</feature>
<dbReference type="RefSeq" id="WP_204078921.1">
    <property type="nucleotide sequence ID" value="NZ_BAABHI010000010.1"/>
</dbReference>
<comment type="caution">
    <text evidence="2">The sequence shown here is derived from an EMBL/GenBank/DDBJ whole genome shotgun (WGS) entry which is preliminary data.</text>
</comment>
<dbReference type="EMBL" id="BOOP01000069">
    <property type="protein sequence ID" value="GII43558.1"/>
    <property type="molecule type" value="Genomic_DNA"/>
</dbReference>
<gene>
    <name evidence="2" type="ORF">Pph01_85610</name>
</gene>
<evidence type="ECO:0000313" key="2">
    <source>
        <dbReference type="EMBL" id="GII43558.1"/>
    </source>
</evidence>
<accession>A0A8J3UDM6</accession>
<keyword evidence="1" id="KW-0732">Signal</keyword>
<dbReference type="Proteomes" id="UP000622547">
    <property type="component" value="Unassembled WGS sequence"/>
</dbReference>
<name>A0A8J3UDM6_9ACTN</name>
<evidence type="ECO:0000313" key="3">
    <source>
        <dbReference type="Proteomes" id="UP000622547"/>
    </source>
</evidence>
<organism evidence="2 3">
    <name type="scientific">Planotetraspora phitsanulokensis</name>
    <dbReference type="NCBI Taxonomy" id="575192"/>
    <lineage>
        <taxon>Bacteria</taxon>
        <taxon>Bacillati</taxon>
        <taxon>Actinomycetota</taxon>
        <taxon>Actinomycetes</taxon>
        <taxon>Streptosporangiales</taxon>
        <taxon>Streptosporangiaceae</taxon>
        <taxon>Planotetraspora</taxon>
    </lineage>
</organism>
<reference evidence="2 3" key="1">
    <citation type="submission" date="2021-01" db="EMBL/GenBank/DDBJ databases">
        <title>Whole genome shotgun sequence of Planotetraspora phitsanulokensis NBRC 104273.</title>
        <authorList>
            <person name="Komaki H."/>
            <person name="Tamura T."/>
        </authorList>
    </citation>
    <scope>NUCLEOTIDE SEQUENCE [LARGE SCALE GENOMIC DNA]</scope>
    <source>
        <strain evidence="2 3">NBRC 104273</strain>
    </source>
</reference>
<feature type="signal peptide" evidence="1">
    <location>
        <begin position="1"/>
        <end position="27"/>
    </location>
</feature>